<dbReference type="GeneID" id="7552468"/>
<accession>C0MNB4</accession>
<dbReference type="InterPro" id="IPR004946">
    <property type="entry name" value="Cucumo_2B"/>
</dbReference>
<dbReference type="EMBL" id="FM881900">
    <property type="protein sequence ID" value="CAT02558.1"/>
    <property type="molecule type" value="Genomic_RNA"/>
</dbReference>
<dbReference type="Proteomes" id="UP000203642">
    <property type="component" value="Genome"/>
</dbReference>
<reference evidence="2 3" key="1">
    <citation type="submission" date="2008-12" db="EMBL/GenBank/DDBJ databases">
        <title>Next generation sequencing and metagenomic analysis: a universal diagnostic tool in plant virology.</title>
        <authorList>
            <person name="Adams I.P."/>
            <person name="Glover R.H."/>
            <person name="Monger W.A."/>
            <person name="Mumford R."/>
            <person name="Boonham N."/>
        </authorList>
    </citation>
    <scope>NUCLEOTIDE SEQUENCE [LARGE SCALE GENOMIC DNA]</scope>
</reference>
<dbReference type="KEGG" id="vg:7552468"/>
<protein>
    <submittedName>
        <fullName evidence="2">2b protein</fullName>
    </submittedName>
</protein>
<evidence type="ECO:0000313" key="3">
    <source>
        <dbReference type="Proteomes" id="UP000203642"/>
    </source>
</evidence>
<dbReference type="RefSeq" id="YP_002640502.1">
    <property type="nucleotide sequence ID" value="NC_012135.1"/>
</dbReference>
<evidence type="ECO:0000256" key="1">
    <source>
        <dbReference type="SAM" id="MobiDB-lite"/>
    </source>
</evidence>
<name>C0MNB4_9BROM</name>
<evidence type="ECO:0000313" key="2">
    <source>
        <dbReference type="EMBL" id="CAT02558.1"/>
    </source>
</evidence>
<keyword evidence="3" id="KW-1185">Reference proteome</keyword>
<feature type="region of interest" description="Disordered" evidence="1">
    <location>
        <begin position="17"/>
        <end position="45"/>
    </location>
</feature>
<gene>
    <name evidence="2" type="primary">2b</name>
</gene>
<organism evidence="2 3">
    <name type="scientific">Gayfeather mild mottle virus</name>
    <dbReference type="NCBI Taxonomy" id="578305"/>
    <lineage>
        <taxon>Viruses</taxon>
        <taxon>Riboviria</taxon>
        <taxon>Orthornavirae</taxon>
        <taxon>Kitrinoviricota</taxon>
        <taxon>Alsuviricetes</taxon>
        <taxon>Martellivirales</taxon>
        <taxon>Bromoviridae</taxon>
        <taxon>Cucumovirus</taxon>
        <taxon>Cucumovirus GMMV</taxon>
    </lineage>
</organism>
<feature type="compositionally biased region" description="Basic and acidic residues" evidence="1">
    <location>
        <begin position="36"/>
        <end position="45"/>
    </location>
</feature>
<sequence>MSTVTFDQMISKLARLQEKQSVRRAHHKRNKKERGHKTPSERKRSEFWKRKCEEREVYHAFQELPFFELSDPSVELSHGNFCLKPVIAPHDRDLFFDTSSHDYDDDDWFAGNEFCEGSFN</sequence>
<dbReference type="Gene3D" id="1.20.5.3800">
    <property type="match status" value="1"/>
</dbReference>
<feature type="compositionally biased region" description="Basic residues" evidence="1">
    <location>
        <begin position="22"/>
        <end position="35"/>
    </location>
</feature>
<dbReference type="OrthoDB" id="41328at10239"/>
<dbReference type="Pfam" id="PF03263">
    <property type="entry name" value="Cucumo_2B"/>
    <property type="match status" value="1"/>
</dbReference>
<proteinExistence type="predicted"/>